<dbReference type="GeneID" id="95780573"/>
<evidence type="ECO:0000313" key="3">
    <source>
        <dbReference type="Proteomes" id="UP000289482"/>
    </source>
</evidence>
<evidence type="ECO:0000313" key="2">
    <source>
        <dbReference type="EMBL" id="RXS64524.1"/>
    </source>
</evidence>
<dbReference type="Pfam" id="PF04341">
    <property type="entry name" value="DUF485"/>
    <property type="match status" value="1"/>
</dbReference>
<dbReference type="AlphaFoldDB" id="A0A4Q1QX63"/>
<dbReference type="EMBL" id="SDIF01000068">
    <property type="protein sequence ID" value="RXS64524.1"/>
    <property type="molecule type" value="Genomic_DNA"/>
</dbReference>
<reference evidence="2 3" key="1">
    <citation type="submission" date="2019-01" db="EMBL/GenBank/DDBJ databases">
        <title>Draft genome sequences of the type strain Streptomyces sioyaensis DSM 40032 and its novel strain, TM32, a thermotolerant antibiotics-producing actinobacterium.</title>
        <authorList>
            <person name="Nakaew N."/>
            <person name="Lumyong S."/>
            <person name="Sloan W.T."/>
            <person name="Sungthong R."/>
        </authorList>
    </citation>
    <scope>NUCLEOTIDE SEQUENCE [LARGE SCALE GENOMIC DNA]</scope>
    <source>
        <strain evidence="2 3">DSM 40032</strain>
    </source>
</reference>
<dbReference type="PANTHER" id="PTHR38441">
    <property type="entry name" value="INTEGRAL MEMBRANE PROTEIN-RELATED"/>
    <property type="match status" value="1"/>
</dbReference>
<dbReference type="InterPro" id="IPR007436">
    <property type="entry name" value="DUF485"/>
</dbReference>
<evidence type="ECO:0000256" key="1">
    <source>
        <dbReference type="SAM" id="Phobius"/>
    </source>
</evidence>
<accession>A0A4Q1QX63</accession>
<organism evidence="2 3">
    <name type="scientific">Streptomyces sioyaensis</name>
    <dbReference type="NCBI Taxonomy" id="67364"/>
    <lineage>
        <taxon>Bacteria</taxon>
        <taxon>Bacillati</taxon>
        <taxon>Actinomycetota</taxon>
        <taxon>Actinomycetes</taxon>
        <taxon>Kitasatosporales</taxon>
        <taxon>Streptomycetaceae</taxon>
        <taxon>Streptomyces</taxon>
    </lineage>
</organism>
<feature type="transmembrane region" description="Helical" evidence="1">
    <location>
        <begin position="124"/>
        <end position="146"/>
    </location>
</feature>
<dbReference type="PANTHER" id="PTHR38441:SF1">
    <property type="entry name" value="MEMBRANE PROTEIN"/>
    <property type="match status" value="1"/>
</dbReference>
<proteinExistence type="predicted"/>
<dbReference type="RefSeq" id="WP_129249416.1">
    <property type="nucleotide sequence ID" value="NZ_JABZEL010000008.1"/>
</dbReference>
<keyword evidence="1" id="KW-1133">Transmembrane helix</keyword>
<dbReference type="Proteomes" id="UP000289482">
    <property type="component" value="Unassembled WGS sequence"/>
</dbReference>
<name>A0A4Q1QX63_9ACTN</name>
<protein>
    <submittedName>
        <fullName evidence="2">DUF485 domain-containing protein</fullName>
    </submittedName>
</protein>
<sequence length="173" mass="19085">MDKQDGRSAGESGALRLDDPWYDALASGWGELGEAAKPAGEWDRTGKPEPVPVPTPVPVAEPRSAPHDEIYLAVQRSTAFQEVRRRYRRFVLPGTAVFLVWYLAYVVAATAAPGLMAHRVVGALNVAMLAGLGQFATTFLLTWAYARHARLRRDRAALDIRWETQELTGGNIR</sequence>
<comment type="caution">
    <text evidence="2">The sequence shown here is derived from an EMBL/GenBank/DDBJ whole genome shotgun (WGS) entry which is preliminary data.</text>
</comment>
<keyword evidence="3" id="KW-1185">Reference proteome</keyword>
<keyword evidence="1" id="KW-0472">Membrane</keyword>
<keyword evidence="1" id="KW-0812">Transmembrane</keyword>
<feature type="transmembrane region" description="Helical" evidence="1">
    <location>
        <begin position="90"/>
        <end position="112"/>
    </location>
</feature>
<gene>
    <name evidence="2" type="ORF">EST54_21915</name>
</gene>